<dbReference type="RefSeq" id="WP_156216872.1">
    <property type="nucleotide sequence ID" value="NZ_WOFH01000004.1"/>
</dbReference>
<evidence type="ECO:0000256" key="1">
    <source>
        <dbReference type="SAM" id="MobiDB-lite"/>
    </source>
</evidence>
<dbReference type="Proteomes" id="UP000432015">
    <property type="component" value="Unassembled WGS sequence"/>
</dbReference>
<protein>
    <submittedName>
        <fullName evidence="2">Uncharacterized protein</fullName>
    </submittedName>
</protein>
<gene>
    <name evidence="2" type="ORF">GNZ18_14455</name>
</gene>
<dbReference type="AlphaFoldDB" id="A0A7K1L035"/>
<dbReference type="EMBL" id="WOFH01000004">
    <property type="protein sequence ID" value="MUN37802.1"/>
    <property type="molecule type" value="Genomic_DNA"/>
</dbReference>
<proteinExistence type="predicted"/>
<evidence type="ECO:0000313" key="3">
    <source>
        <dbReference type="Proteomes" id="UP000432015"/>
    </source>
</evidence>
<reference evidence="2 3" key="1">
    <citation type="submission" date="2019-11" db="EMBL/GenBank/DDBJ databases">
        <authorList>
            <person name="Cao P."/>
        </authorList>
    </citation>
    <scope>NUCLEOTIDE SEQUENCE [LARGE SCALE GENOMIC DNA]</scope>
    <source>
        <strain evidence="2 3">NEAU-AAG5</strain>
    </source>
</reference>
<name>A0A7K1L035_9ACTN</name>
<keyword evidence="3" id="KW-1185">Reference proteome</keyword>
<sequence>MTPSTPDRAEADPGAALHTGRWRLPSGRAMTKHTRQAIHHTLQSWGVGSAAGDLTDHLTALVHDVLARANVRGRGPIELRLELRASARLLLTEVRDAAPSLPGSGERGAPGGDGHGIIALTYGRRPARDGIRYIHSFTWWQPGAIAANR</sequence>
<comment type="caution">
    <text evidence="2">The sequence shown here is derived from an EMBL/GenBank/DDBJ whole genome shotgun (WGS) entry which is preliminary data.</text>
</comment>
<accession>A0A7K1L035</accession>
<evidence type="ECO:0000313" key="2">
    <source>
        <dbReference type="EMBL" id="MUN37802.1"/>
    </source>
</evidence>
<feature type="region of interest" description="Disordered" evidence="1">
    <location>
        <begin position="1"/>
        <end position="20"/>
    </location>
</feature>
<organism evidence="2 3">
    <name type="scientific">Actinomadura litoris</name>
    <dbReference type="NCBI Taxonomy" id="2678616"/>
    <lineage>
        <taxon>Bacteria</taxon>
        <taxon>Bacillati</taxon>
        <taxon>Actinomycetota</taxon>
        <taxon>Actinomycetes</taxon>
        <taxon>Streptosporangiales</taxon>
        <taxon>Thermomonosporaceae</taxon>
        <taxon>Actinomadura</taxon>
    </lineage>
</organism>